<dbReference type="OrthoDB" id="3385532at2"/>
<keyword evidence="2" id="KW-0812">Transmembrane</keyword>
<keyword evidence="2" id="KW-0472">Membrane</keyword>
<name>A0A317KB51_9ACTN</name>
<feature type="compositionally biased region" description="Basic and acidic residues" evidence="1">
    <location>
        <begin position="277"/>
        <end position="292"/>
    </location>
</feature>
<feature type="transmembrane region" description="Helical" evidence="2">
    <location>
        <begin position="72"/>
        <end position="94"/>
    </location>
</feature>
<comment type="caution">
    <text evidence="3">The sequence shown here is derived from an EMBL/GenBank/DDBJ whole genome shotgun (WGS) entry which is preliminary data.</text>
</comment>
<sequence length="305" mass="31366">MTSSDAAPVRPARPTIVTVAFWLQLAAVAVLLVLIGLVVVEAVRYDGQIDRAVQLVPDADPMEVSDERSGNVFGTLFLGVPALLLAAWLAATALPLARGSNTARILVFVGAGAQLLLCLGQGCMGSLLMPIALGAGFSEPGFDPSEGMPPDGGDWEQSKFLDTLYGQGDPGDVIFGIGGIGVLVVLALTAAVVVLLLLPEASRWFRPVPAAPAGAYPVAIGYGYPPFGAPLPYGYGYPSAAPVPPPGYLLCPDPALHLAHPPTHPAPSTSDDAPLPGRDEPSPGSRTTDRPAKPPADPTADTLDS</sequence>
<feature type="transmembrane region" description="Helical" evidence="2">
    <location>
        <begin position="106"/>
        <end position="133"/>
    </location>
</feature>
<keyword evidence="2" id="KW-1133">Transmembrane helix</keyword>
<dbReference type="RefSeq" id="WP_109943875.1">
    <property type="nucleotide sequence ID" value="NZ_QGSV01000109.1"/>
</dbReference>
<proteinExistence type="predicted"/>
<dbReference type="EMBL" id="QGSV01000109">
    <property type="protein sequence ID" value="PWU50432.1"/>
    <property type="molecule type" value="Genomic_DNA"/>
</dbReference>
<feature type="transmembrane region" description="Helical" evidence="2">
    <location>
        <begin position="173"/>
        <end position="198"/>
    </location>
</feature>
<dbReference type="AlphaFoldDB" id="A0A317KB51"/>
<accession>A0A317KB51</accession>
<evidence type="ECO:0000313" key="4">
    <source>
        <dbReference type="Proteomes" id="UP000245683"/>
    </source>
</evidence>
<evidence type="ECO:0000313" key="3">
    <source>
        <dbReference type="EMBL" id="PWU50432.1"/>
    </source>
</evidence>
<evidence type="ECO:0000256" key="1">
    <source>
        <dbReference type="SAM" id="MobiDB-lite"/>
    </source>
</evidence>
<organism evidence="3 4">
    <name type="scientific">Micromonospora globispora</name>
    <dbReference type="NCBI Taxonomy" id="1450148"/>
    <lineage>
        <taxon>Bacteria</taxon>
        <taxon>Bacillati</taxon>
        <taxon>Actinomycetota</taxon>
        <taxon>Actinomycetes</taxon>
        <taxon>Micromonosporales</taxon>
        <taxon>Micromonosporaceae</taxon>
        <taxon>Micromonospora</taxon>
    </lineage>
</organism>
<gene>
    <name evidence="3" type="ORF">DLJ46_07185</name>
</gene>
<feature type="transmembrane region" description="Helical" evidence="2">
    <location>
        <begin position="21"/>
        <end position="40"/>
    </location>
</feature>
<feature type="compositionally biased region" description="Low complexity" evidence="1">
    <location>
        <begin position="259"/>
        <end position="272"/>
    </location>
</feature>
<protein>
    <submittedName>
        <fullName evidence="3">Uncharacterized protein</fullName>
    </submittedName>
</protein>
<feature type="region of interest" description="Disordered" evidence="1">
    <location>
        <begin position="259"/>
        <end position="305"/>
    </location>
</feature>
<dbReference type="Proteomes" id="UP000245683">
    <property type="component" value="Unassembled WGS sequence"/>
</dbReference>
<keyword evidence="4" id="KW-1185">Reference proteome</keyword>
<evidence type="ECO:0000256" key="2">
    <source>
        <dbReference type="SAM" id="Phobius"/>
    </source>
</evidence>
<reference evidence="4" key="1">
    <citation type="submission" date="2018-05" db="EMBL/GenBank/DDBJ databases">
        <title>Micromonospora globispora sp. nov. and Micromonospora rugosa sp. nov., isolated from marine sediment.</title>
        <authorList>
            <person name="Carro L."/>
            <person name="Aysel V."/>
            <person name="Cetin D."/>
            <person name="Igual J.M."/>
            <person name="Klenk H.-P."/>
            <person name="Trujillo M.E."/>
            <person name="Sahin N."/>
        </authorList>
    </citation>
    <scope>NUCLEOTIDE SEQUENCE [LARGE SCALE GENOMIC DNA]</scope>
    <source>
        <strain evidence="4">S2904</strain>
    </source>
</reference>